<dbReference type="PANTHER" id="PTHR34584">
    <property type="entry name" value="NA(+)/H(+) ANTIPORTER SUBUNIT E1"/>
    <property type="match status" value="1"/>
</dbReference>
<reference evidence="8 9" key="1">
    <citation type="submission" date="2017-02" db="EMBL/GenBank/DDBJ databases">
        <title>Genomic diversity within the haloalkaliphilic genus Thioalkalivibrio.</title>
        <authorList>
            <person name="Ahn A.-C."/>
            <person name="Meier-Kolthoff J."/>
            <person name="Overmars L."/>
            <person name="Richter M."/>
            <person name="Woyke T."/>
            <person name="Sorokin D.Y."/>
            <person name="Muyzer G."/>
        </authorList>
    </citation>
    <scope>NUCLEOTIDE SEQUENCE [LARGE SCALE GENOMIC DNA]</scope>
    <source>
        <strain evidence="8 9">ALJD</strain>
    </source>
</reference>
<dbReference type="GO" id="GO:0005886">
    <property type="term" value="C:plasma membrane"/>
    <property type="evidence" value="ECO:0007669"/>
    <property type="project" value="UniProtKB-SubCell"/>
</dbReference>
<dbReference type="STRING" id="108003.B1C78_07855"/>
<dbReference type="RefSeq" id="WP_077278602.1">
    <property type="nucleotide sequence ID" value="NZ_MVBK01000044.1"/>
</dbReference>
<comment type="subcellular location">
    <subcellularLocation>
        <location evidence="1">Cell membrane</location>
        <topology evidence="1">Multi-pass membrane protein</topology>
    </subcellularLocation>
</comment>
<dbReference type="Pfam" id="PF01899">
    <property type="entry name" value="MNHE"/>
    <property type="match status" value="1"/>
</dbReference>
<sequence>MPSVSTARFSRRGARVRRFVATLVLAALLWWVLTEGQGLASPFFWLAVLGAAGATLVLPLSRPFGLRPTALPRFAGYFLRASVMGGVDVARRALSPAMPLEPGFVRYTTSLPHGAALTFFMAVISLLPGTLSVRLQGRLLTIHVLDTGLPIRESLEALESHVSRVFVMGPRPEDDR</sequence>
<dbReference type="AlphaFoldDB" id="A0A1V3NIH1"/>
<evidence type="ECO:0000256" key="7">
    <source>
        <dbReference type="SAM" id="Phobius"/>
    </source>
</evidence>
<dbReference type="InterPro" id="IPR002758">
    <property type="entry name" value="Cation_antiport_E"/>
</dbReference>
<keyword evidence="9" id="KW-1185">Reference proteome</keyword>
<dbReference type="EMBL" id="MVBK01000044">
    <property type="protein sequence ID" value="OOG24733.1"/>
    <property type="molecule type" value="Genomic_DNA"/>
</dbReference>
<dbReference type="PANTHER" id="PTHR34584:SF1">
    <property type="entry name" value="NA(+)_H(+) ANTIPORTER SUBUNIT E1"/>
    <property type="match status" value="1"/>
</dbReference>
<dbReference type="GO" id="GO:0008324">
    <property type="term" value="F:monoatomic cation transmembrane transporter activity"/>
    <property type="evidence" value="ECO:0007669"/>
    <property type="project" value="InterPro"/>
</dbReference>
<evidence type="ECO:0000256" key="5">
    <source>
        <dbReference type="ARBA" id="ARBA00022989"/>
    </source>
</evidence>
<keyword evidence="3" id="KW-1003">Cell membrane</keyword>
<evidence type="ECO:0000256" key="3">
    <source>
        <dbReference type="ARBA" id="ARBA00022475"/>
    </source>
</evidence>
<dbReference type="OrthoDB" id="7852837at2"/>
<evidence type="ECO:0000256" key="1">
    <source>
        <dbReference type="ARBA" id="ARBA00004651"/>
    </source>
</evidence>
<protein>
    <submittedName>
        <fullName evidence="8">Cation transporter</fullName>
    </submittedName>
</protein>
<gene>
    <name evidence="8" type="ORF">B1C78_07855</name>
</gene>
<organism evidence="8 9">
    <name type="scientific">Thioalkalivibrio denitrificans</name>
    <dbReference type="NCBI Taxonomy" id="108003"/>
    <lineage>
        <taxon>Bacteria</taxon>
        <taxon>Pseudomonadati</taxon>
        <taxon>Pseudomonadota</taxon>
        <taxon>Gammaproteobacteria</taxon>
        <taxon>Chromatiales</taxon>
        <taxon>Ectothiorhodospiraceae</taxon>
        <taxon>Thioalkalivibrio</taxon>
    </lineage>
</organism>
<accession>A0A1V3NIH1</accession>
<evidence type="ECO:0000313" key="9">
    <source>
        <dbReference type="Proteomes" id="UP000189462"/>
    </source>
</evidence>
<name>A0A1V3NIH1_9GAMM</name>
<evidence type="ECO:0000256" key="2">
    <source>
        <dbReference type="ARBA" id="ARBA00006228"/>
    </source>
</evidence>
<keyword evidence="6 7" id="KW-0472">Membrane</keyword>
<comment type="caution">
    <text evidence="8">The sequence shown here is derived from an EMBL/GenBank/DDBJ whole genome shotgun (WGS) entry which is preliminary data.</text>
</comment>
<evidence type="ECO:0000256" key="4">
    <source>
        <dbReference type="ARBA" id="ARBA00022692"/>
    </source>
</evidence>
<evidence type="ECO:0000256" key="6">
    <source>
        <dbReference type="ARBA" id="ARBA00023136"/>
    </source>
</evidence>
<evidence type="ECO:0000313" key="8">
    <source>
        <dbReference type="EMBL" id="OOG24733.1"/>
    </source>
</evidence>
<keyword evidence="4 7" id="KW-0812">Transmembrane</keyword>
<keyword evidence="5 7" id="KW-1133">Transmembrane helix</keyword>
<comment type="similarity">
    <text evidence="2">Belongs to the CPA3 antiporters (TC 2.A.63) subunit E family.</text>
</comment>
<proteinExistence type="inferred from homology"/>
<feature type="transmembrane region" description="Helical" evidence="7">
    <location>
        <begin position="44"/>
        <end position="62"/>
    </location>
</feature>
<dbReference type="Proteomes" id="UP000189462">
    <property type="component" value="Unassembled WGS sequence"/>
</dbReference>